<sequence length="86" mass="9863">MAFRVHCPNCNTPTVILYSNEITRDIDGIFAKDLYCQCRNPDCLATSVVRVSHSHYVQPPRRHVLDMAKQLLKQEQQQTLPLGEPL</sequence>
<dbReference type="Proteomes" id="UP000252086">
    <property type="component" value="Unassembled WGS sequence"/>
</dbReference>
<evidence type="ECO:0000313" key="3">
    <source>
        <dbReference type="Proteomes" id="UP000252086"/>
    </source>
</evidence>
<gene>
    <name evidence="2" type="ORF">DFP76_101193</name>
</gene>
<keyword evidence="3" id="KW-1185">Reference proteome</keyword>
<dbReference type="EMBL" id="QNRF01000001">
    <property type="protein sequence ID" value="RBO85918.1"/>
    <property type="molecule type" value="Genomic_DNA"/>
</dbReference>
<dbReference type="RefSeq" id="WP_113872820.1">
    <property type="nucleotide sequence ID" value="NZ_QNRF01000001.1"/>
</dbReference>
<proteinExistence type="predicted"/>
<evidence type="ECO:0000313" key="2">
    <source>
        <dbReference type="EMBL" id="RBO85918.1"/>
    </source>
</evidence>
<protein>
    <submittedName>
        <fullName evidence="2">Ogr/Delta-like zinc finger protein</fullName>
    </submittedName>
</protein>
<reference evidence="2 3" key="1">
    <citation type="submission" date="2018-06" db="EMBL/GenBank/DDBJ databases">
        <title>Genomic Encyclopedia of Type Strains, Phase III (KMG-III): the genomes of soil and plant-associated and newly described type strains.</title>
        <authorList>
            <person name="Whitman W."/>
        </authorList>
    </citation>
    <scope>NUCLEOTIDE SEQUENCE [LARGE SCALE GENOMIC DNA]</scope>
    <source>
        <strain evidence="2 3">CECT 7732</strain>
    </source>
</reference>
<comment type="caution">
    <text evidence="2">The sequence shown here is derived from an EMBL/GenBank/DDBJ whole genome shotgun (WGS) entry which is preliminary data.</text>
</comment>
<dbReference type="InterPro" id="IPR007684">
    <property type="entry name" value="Znf_Ogr/Delta"/>
</dbReference>
<name>A0A366D9I0_9GAMM</name>
<dbReference type="OrthoDB" id="5570641at2"/>
<accession>A0A366D9I0</accession>
<feature type="domain" description="Zinc finger Ogr/Delta-type" evidence="1">
    <location>
        <begin position="6"/>
        <end position="57"/>
    </location>
</feature>
<dbReference type="Pfam" id="PF04606">
    <property type="entry name" value="Ogr_Delta"/>
    <property type="match status" value="1"/>
</dbReference>
<organism evidence="2 3">
    <name type="scientific">Marinomonas aquiplantarum</name>
    <dbReference type="NCBI Taxonomy" id="491951"/>
    <lineage>
        <taxon>Bacteria</taxon>
        <taxon>Pseudomonadati</taxon>
        <taxon>Pseudomonadota</taxon>
        <taxon>Gammaproteobacteria</taxon>
        <taxon>Oceanospirillales</taxon>
        <taxon>Oceanospirillaceae</taxon>
        <taxon>Marinomonas</taxon>
    </lineage>
</organism>
<dbReference type="AlphaFoldDB" id="A0A366D9I0"/>
<evidence type="ECO:0000259" key="1">
    <source>
        <dbReference type="Pfam" id="PF04606"/>
    </source>
</evidence>